<dbReference type="EC" id="2.6.1.13" evidence="3"/>
<dbReference type="GO" id="GO:0004587">
    <property type="term" value="F:ornithine aminotransferase activity"/>
    <property type="evidence" value="ECO:0007669"/>
    <property type="project" value="UniProtKB-EC"/>
</dbReference>
<proteinExistence type="inferred from homology"/>
<evidence type="ECO:0000256" key="6">
    <source>
        <dbReference type="ARBA" id="ARBA00022898"/>
    </source>
</evidence>
<dbReference type="Gene3D" id="3.90.1150.10">
    <property type="entry name" value="Aspartate Aminotransferase, domain 1"/>
    <property type="match status" value="1"/>
</dbReference>
<accession>A8MCM1</accession>
<dbReference type="InterPro" id="IPR050103">
    <property type="entry name" value="Class-III_PLP-dep_AT"/>
</dbReference>
<reference evidence="10 11" key="1">
    <citation type="submission" date="2007-10" db="EMBL/GenBank/DDBJ databases">
        <title>Complete sequence of Caldivirga maquilingensis IC-167.</title>
        <authorList>
            <consortium name="US DOE Joint Genome Institute"/>
            <person name="Copeland A."/>
            <person name="Lucas S."/>
            <person name="Lapidus A."/>
            <person name="Barry K."/>
            <person name="Glavina del Rio T."/>
            <person name="Dalin E."/>
            <person name="Tice H."/>
            <person name="Pitluck S."/>
            <person name="Saunders E."/>
            <person name="Brettin T."/>
            <person name="Bruce D."/>
            <person name="Detter J.C."/>
            <person name="Han C."/>
            <person name="Schmutz J."/>
            <person name="Larimer F."/>
            <person name="Land M."/>
            <person name="Hauser L."/>
            <person name="Kyrpides N."/>
            <person name="Ivanova N."/>
            <person name="Biddle J.F."/>
            <person name="Zhang Z."/>
            <person name="Fitz-Gibbon S.T."/>
            <person name="Lowe T.M."/>
            <person name="Saltikov C."/>
            <person name="House C.H."/>
            <person name="Richardson P."/>
        </authorList>
    </citation>
    <scope>NUCLEOTIDE SEQUENCE [LARGE SCALE GENOMIC DNA]</scope>
    <source>
        <strain evidence="11">ATCC 700844 / DSM 13496 / JCM 10307 / IC-167</strain>
    </source>
</reference>
<dbReference type="InterPro" id="IPR049704">
    <property type="entry name" value="Aminotrans_3_PPA_site"/>
</dbReference>
<dbReference type="Gene3D" id="3.40.640.10">
    <property type="entry name" value="Type I PLP-dependent aspartate aminotransferase-like (Major domain)"/>
    <property type="match status" value="1"/>
</dbReference>
<dbReference type="RefSeq" id="WP_012185747.1">
    <property type="nucleotide sequence ID" value="NC_009954.1"/>
</dbReference>
<evidence type="ECO:0000256" key="2">
    <source>
        <dbReference type="ARBA" id="ARBA00008954"/>
    </source>
</evidence>
<name>A8MCM1_CALMQ</name>
<evidence type="ECO:0000313" key="11">
    <source>
        <dbReference type="Proteomes" id="UP000001137"/>
    </source>
</evidence>
<dbReference type="HOGENOM" id="CLU_016922_10_0_2"/>
<dbReference type="FunFam" id="3.40.640.10:FF:000013">
    <property type="entry name" value="4-aminobutyrate aminotransferase"/>
    <property type="match status" value="1"/>
</dbReference>
<evidence type="ECO:0000256" key="8">
    <source>
        <dbReference type="ARBA" id="ARBA00073894"/>
    </source>
</evidence>
<dbReference type="InterPro" id="IPR015422">
    <property type="entry name" value="PyrdxlP-dep_Trfase_small"/>
</dbReference>
<dbReference type="GeneID" id="5708543"/>
<dbReference type="PROSITE" id="PS00600">
    <property type="entry name" value="AA_TRANSFER_CLASS_3"/>
    <property type="match status" value="1"/>
</dbReference>
<dbReference type="PANTHER" id="PTHR11986:SF58">
    <property type="entry name" value="LEUCINE_METHIONINE RACEMASE"/>
    <property type="match status" value="1"/>
</dbReference>
<dbReference type="SUPFAM" id="SSF53383">
    <property type="entry name" value="PLP-dependent transferases"/>
    <property type="match status" value="1"/>
</dbReference>
<dbReference type="InterPro" id="IPR015424">
    <property type="entry name" value="PyrdxlP-dep_Trfase"/>
</dbReference>
<dbReference type="Pfam" id="PF00202">
    <property type="entry name" value="Aminotran_3"/>
    <property type="match status" value="1"/>
</dbReference>
<dbReference type="EMBL" id="CP000852">
    <property type="protein sequence ID" value="ABW01527.1"/>
    <property type="molecule type" value="Genomic_DNA"/>
</dbReference>
<evidence type="ECO:0000256" key="7">
    <source>
        <dbReference type="ARBA" id="ARBA00052899"/>
    </source>
</evidence>
<comment type="catalytic activity">
    <reaction evidence="7">
        <text>L-ornithine + 2-oxoglutarate = L-glutamate 5-semialdehyde + L-glutamate</text>
        <dbReference type="Rhea" id="RHEA:25160"/>
        <dbReference type="ChEBI" id="CHEBI:16810"/>
        <dbReference type="ChEBI" id="CHEBI:29985"/>
        <dbReference type="ChEBI" id="CHEBI:46911"/>
        <dbReference type="ChEBI" id="CHEBI:58066"/>
        <dbReference type="EC" id="2.6.1.13"/>
    </reaction>
</comment>
<comment type="similarity">
    <text evidence="2 9">Belongs to the class-III pyridoxal-phosphate-dependent aminotransferase family.</text>
</comment>
<dbReference type="CDD" id="cd00610">
    <property type="entry name" value="OAT_like"/>
    <property type="match status" value="1"/>
</dbReference>
<keyword evidence="4 10" id="KW-0032">Aminotransferase</keyword>
<dbReference type="InterPro" id="IPR005814">
    <property type="entry name" value="Aminotrans_3"/>
</dbReference>
<organism evidence="10 11">
    <name type="scientific">Caldivirga maquilingensis (strain ATCC 700844 / DSM 13496 / JCM 10307 / IC-167)</name>
    <dbReference type="NCBI Taxonomy" id="397948"/>
    <lineage>
        <taxon>Archaea</taxon>
        <taxon>Thermoproteota</taxon>
        <taxon>Thermoprotei</taxon>
        <taxon>Thermoproteales</taxon>
        <taxon>Thermoproteaceae</taxon>
        <taxon>Caldivirga</taxon>
    </lineage>
</organism>
<evidence type="ECO:0000256" key="4">
    <source>
        <dbReference type="ARBA" id="ARBA00022576"/>
    </source>
</evidence>
<dbReference type="GO" id="GO:0042802">
    <property type="term" value="F:identical protein binding"/>
    <property type="evidence" value="ECO:0007669"/>
    <property type="project" value="TreeGrafter"/>
</dbReference>
<keyword evidence="6 9" id="KW-0663">Pyridoxal phosphate</keyword>
<dbReference type="InterPro" id="IPR015421">
    <property type="entry name" value="PyrdxlP-dep_Trfase_major"/>
</dbReference>
<gene>
    <name evidence="10" type="ordered locus">Cmaq_0687</name>
</gene>
<dbReference type="STRING" id="397948.Cmaq_0687"/>
<dbReference type="KEGG" id="cma:Cmaq_0687"/>
<evidence type="ECO:0000256" key="5">
    <source>
        <dbReference type="ARBA" id="ARBA00022679"/>
    </source>
</evidence>
<dbReference type="eggNOG" id="arCOG00915">
    <property type="taxonomic scope" value="Archaea"/>
</dbReference>
<evidence type="ECO:0000256" key="1">
    <source>
        <dbReference type="ARBA" id="ARBA00001933"/>
    </source>
</evidence>
<evidence type="ECO:0000256" key="9">
    <source>
        <dbReference type="RuleBase" id="RU003560"/>
    </source>
</evidence>
<evidence type="ECO:0000256" key="3">
    <source>
        <dbReference type="ARBA" id="ARBA00012924"/>
    </source>
</evidence>
<dbReference type="GO" id="GO:0030170">
    <property type="term" value="F:pyridoxal phosphate binding"/>
    <property type="evidence" value="ECO:0007669"/>
    <property type="project" value="InterPro"/>
</dbReference>
<evidence type="ECO:0000313" key="10">
    <source>
        <dbReference type="EMBL" id="ABW01527.1"/>
    </source>
</evidence>
<dbReference type="NCBIfam" id="NF004426">
    <property type="entry name" value="PRK05769.1"/>
    <property type="match status" value="1"/>
</dbReference>
<sequence length="459" mass="50525">MPNWYWDVKPSDVPRIIVEPPGPRALSIVKSDESLIMQSFGRWYPLVIKRGFGPVIEDVDGNLYVDFNSGIAVMNVGHSHPRIVKAIRNQAGEFTHYSLTDFYYELAVKHASMLIEVTPISGGKSVFYANSGTEAIEGSLKIARGYFRNQRPYVMAFLGAFHGRTYGSMSLTASKPIQRFGFNPMMPNVIHAPYPYPYRCPFGKRLSEEECGEQALSFIEDWVFGRLVDPSEVAAVFIEPIQGEGGYVVPPVNFMRGLRKITEEHGIMLVVDEVQSGFGRTGKWFAVEHFGIEPDLIAMAKAIAAGLPLGAIVGKANLMKLPKGSHANTFGGNPVALAAGIEVINVIKDEDLLTNASRVGDYIMRRFKEETDSSRLIGDVRGLGLMIGVELVKNKVSKEPAVKELGEVLMRSFKRGVAVIGSGKSTIRIAPPLNIPIELAEKAVDIIIESIRSVERETP</sequence>
<protein>
    <recommendedName>
        <fullName evidence="8">Ornithine aminotransferase</fullName>
        <ecNumber evidence="3">2.6.1.13</ecNumber>
    </recommendedName>
</protein>
<keyword evidence="5 10" id="KW-0808">Transferase</keyword>
<dbReference type="Proteomes" id="UP000001137">
    <property type="component" value="Chromosome"/>
</dbReference>
<dbReference type="PANTHER" id="PTHR11986">
    <property type="entry name" value="AMINOTRANSFERASE CLASS III"/>
    <property type="match status" value="1"/>
</dbReference>
<comment type="cofactor">
    <cofactor evidence="1">
        <name>pyridoxal 5'-phosphate</name>
        <dbReference type="ChEBI" id="CHEBI:597326"/>
    </cofactor>
</comment>
<keyword evidence="11" id="KW-1185">Reference proteome</keyword>
<dbReference type="AlphaFoldDB" id="A8MCM1"/>
<dbReference type="PIRSF" id="PIRSF000521">
    <property type="entry name" value="Transaminase_4ab_Lys_Orn"/>
    <property type="match status" value="1"/>
</dbReference>
<dbReference type="OrthoDB" id="6534at2157"/>